<dbReference type="InterPro" id="IPR008248">
    <property type="entry name" value="CheB-like"/>
</dbReference>
<organism evidence="10 11">
    <name type="scientific">Candidatus Sulfurimonas marisnigri</name>
    <dbReference type="NCBI Taxonomy" id="2740405"/>
    <lineage>
        <taxon>Bacteria</taxon>
        <taxon>Pseudomonadati</taxon>
        <taxon>Campylobacterota</taxon>
        <taxon>Epsilonproteobacteria</taxon>
        <taxon>Campylobacterales</taxon>
        <taxon>Sulfurimonadaceae</taxon>
        <taxon>Sulfurimonas</taxon>
    </lineage>
</organism>
<comment type="PTM">
    <text evidence="5">Phosphorylated by CheA. Phosphorylation of the N-terminal regulatory domain activates the methylesterase activity.</text>
</comment>
<evidence type="ECO:0000256" key="7">
    <source>
        <dbReference type="PROSITE-ProRule" id="PRU00169"/>
    </source>
</evidence>
<feature type="modified residue" description="4-aspartylphosphate" evidence="5 7">
    <location>
        <position position="55"/>
    </location>
</feature>
<dbReference type="GO" id="GO:0050568">
    <property type="term" value="F:protein-glutamine glutaminase activity"/>
    <property type="evidence" value="ECO:0007669"/>
    <property type="project" value="UniProtKB-UniRule"/>
</dbReference>
<evidence type="ECO:0000256" key="1">
    <source>
        <dbReference type="ARBA" id="ARBA00022490"/>
    </source>
</evidence>
<comment type="domain">
    <text evidence="5">Contains a C-terminal catalytic domain, and an N-terminal region which modulates catalytic activity.</text>
</comment>
<dbReference type="EC" id="3.1.1.61" evidence="5"/>
<proteinExistence type="inferred from homology"/>
<dbReference type="Gene3D" id="3.40.50.180">
    <property type="entry name" value="Methylesterase CheB, C-terminal domain"/>
    <property type="match status" value="1"/>
</dbReference>
<dbReference type="HAMAP" id="MF_00099">
    <property type="entry name" value="CheB_chemtxs"/>
    <property type="match status" value="1"/>
</dbReference>
<dbReference type="PANTHER" id="PTHR42872:SF6">
    <property type="entry name" value="PROTEIN-GLUTAMATE METHYLESTERASE_PROTEIN-GLUTAMINE GLUTAMINASE"/>
    <property type="match status" value="1"/>
</dbReference>
<dbReference type="AlphaFoldDB" id="A0A7S7RRI0"/>
<comment type="catalytic activity">
    <reaction evidence="5">
        <text>L-glutaminyl-[protein] + H2O = L-glutamyl-[protein] + NH4(+)</text>
        <dbReference type="Rhea" id="RHEA:16441"/>
        <dbReference type="Rhea" id="RHEA-COMP:10207"/>
        <dbReference type="Rhea" id="RHEA-COMP:10208"/>
        <dbReference type="ChEBI" id="CHEBI:15377"/>
        <dbReference type="ChEBI" id="CHEBI:28938"/>
        <dbReference type="ChEBI" id="CHEBI:29973"/>
        <dbReference type="ChEBI" id="CHEBI:30011"/>
        <dbReference type="EC" id="3.5.1.44"/>
    </reaction>
</comment>
<keyword evidence="3 5" id="KW-0378">Hydrolase</keyword>
<dbReference type="Pfam" id="PF01339">
    <property type="entry name" value="CheB_methylest"/>
    <property type="match status" value="1"/>
</dbReference>
<feature type="active site" evidence="5 6">
    <location>
        <position position="165"/>
    </location>
</feature>
<evidence type="ECO:0000256" key="4">
    <source>
        <dbReference type="ARBA" id="ARBA00048267"/>
    </source>
</evidence>
<dbReference type="Gene3D" id="3.40.50.2300">
    <property type="match status" value="1"/>
</dbReference>
<dbReference type="PROSITE" id="PS50110">
    <property type="entry name" value="RESPONSE_REGULATORY"/>
    <property type="match status" value="1"/>
</dbReference>
<dbReference type="NCBIfam" id="NF009206">
    <property type="entry name" value="PRK12555.1"/>
    <property type="match status" value="1"/>
</dbReference>
<dbReference type="KEGG" id="smas:HUE87_06055"/>
<accession>A0A7S7RRI0</accession>
<dbReference type="PANTHER" id="PTHR42872">
    <property type="entry name" value="PROTEIN-GLUTAMATE METHYLESTERASE/PROTEIN-GLUTAMINE GLUTAMINASE"/>
    <property type="match status" value="1"/>
</dbReference>
<evidence type="ECO:0000313" key="11">
    <source>
        <dbReference type="Proteomes" id="UP000593836"/>
    </source>
</evidence>
<dbReference type="GO" id="GO:0000156">
    <property type="term" value="F:phosphorelay response regulator activity"/>
    <property type="evidence" value="ECO:0007669"/>
    <property type="project" value="InterPro"/>
</dbReference>
<keyword evidence="5 7" id="KW-0597">Phosphoprotein</keyword>
<feature type="active site" evidence="5 6">
    <location>
        <position position="191"/>
    </location>
</feature>
<dbReference type="EC" id="3.5.1.44" evidence="5"/>
<dbReference type="SUPFAM" id="SSF52172">
    <property type="entry name" value="CheY-like"/>
    <property type="match status" value="1"/>
</dbReference>
<dbReference type="SUPFAM" id="SSF52738">
    <property type="entry name" value="Methylesterase CheB, C-terminal domain"/>
    <property type="match status" value="1"/>
</dbReference>
<comment type="function">
    <text evidence="5">Involved in chemotaxis. Part of a chemotaxis signal transduction system that modulates chemotaxis in response to various stimuli. Catalyzes the demethylation of specific methylglutamate residues introduced into the chemoreceptors (methyl-accepting chemotaxis proteins or MCP) by CheR. Also mediates the irreversible deamidation of specific glutamine residues to glutamic acid.</text>
</comment>
<dbReference type="InterPro" id="IPR011006">
    <property type="entry name" value="CheY-like_superfamily"/>
</dbReference>
<keyword evidence="1 5" id="KW-0963">Cytoplasm</keyword>
<dbReference type="SMART" id="SM00448">
    <property type="entry name" value="REC"/>
    <property type="match status" value="1"/>
</dbReference>
<dbReference type="InterPro" id="IPR001789">
    <property type="entry name" value="Sig_transdc_resp-reg_receiver"/>
</dbReference>
<feature type="domain" description="CheB-type methylesterase" evidence="9">
    <location>
        <begin position="153"/>
        <end position="345"/>
    </location>
</feature>
<dbReference type="EMBL" id="CP054493">
    <property type="protein sequence ID" value="QOY55784.1"/>
    <property type="molecule type" value="Genomic_DNA"/>
</dbReference>
<comment type="catalytic activity">
    <reaction evidence="4 5">
        <text>[protein]-L-glutamate 5-O-methyl ester + H2O = L-glutamyl-[protein] + methanol + H(+)</text>
        <dbReference type="Rhea" id="RHEA:23236"/>
        <dbReference type="Rhea" id="RHEA-COMP:10208"/>
        <dbReference type="Rhea" id="RHEA-COMP:10311"/>
        <dbReference type="ChEBI" id="CHEBI:15377"/>
        <dbReference type="ChEBI" id="CHEBI:15378"/>
        <dbReference type="ChEBI" id="CHEBI:17790"/>
        <dbReference type="ChEBI" id="CHEBI:29973"/>
        <dbReference type="ChEBI" id="CHEBI:82795"/>
        <dbReference type="EC" id="3.1.1.61"/>
    </reaction>
</comment>
<dbReference type="RefSeq" id="WP_194367821.1">
    <property type="nucleotide sequence ID" value="NZ_CP054493.1"/>
</dbReference>
<protein>
    <recommendedName>
        <fullName evidence="5">Protein-glutamate methylesterase/protein-glutamine glutaminase</fullName>
        <ecNumber evidence="5">3.1.1.61</ecNumber>
        <ecNumber evidence="5">3.5.1.44</ecNumber>
    </recommendedName>
</protein>
<keyword evidence="2 5" id="KW-0145">Chemotaxis</keyword>
<feature type="domain" description="Response regulatory" evidence="8">
    <location>
        <begin position="4"/>
        <end position="121"/>
    </location>
</feature>
<keyword evidence="11" id="KW-1185">Reference proteome</keyword>
<dbReference type="PROSITE" id="PS50122">
    <property type="entry name" value="CHEB"/>
    <property type="match status" value="1"/>
</dbReference>
<dbReference type="NCBIfam" id="NF001965">
    <property type="entry name" value="PRK00742.1"/>
    <property type="match status" value="1"/>
</dbReference>
<evidence type="ECO:0000256" key="3">
    <source>
        <dbReference type="ARBA" id="ARBA00022801"/>
    </source>
</evidence>
<reference evidence="10 11" key="1">
    <citation type="submission" date="2020-05" db="EMBL/GenBank/DDBJ databases">
        <title>Sulfurimonas marisnigri, sp. nov., and Sulfurimonas baltica, sp. nov., manganese oxide reducing chemolithoautotrophs of the class Epsilonproteobacteria isolated from the pelagic redoxclines of the Black and Baltic Seas and emended description of the genus Sulfurimonas.</title>
        <authorList>
            <person name="Henkel J.V."/>
            <person name="Laudan C."/>
            <person name="Werner J."/>
            <person name="Neu T."/>
            <person name="Plewe S."/>
            <person name="Sproer C."/>
            <person name="Bunk B."/>
            <person name="Schulz-Vogt H.N."/>
        </authorList>
    </citation>
    <scope>NUCLEOTIDE SEQUENCE [LARGE SCALE GENOMIC DNA]</scope>
    <source>
        <strain evidence="10 11">SoZ1</strain>
    </source>
</reference>
<name>A0A7S7RRI0_9BACT</name>
<dbReference type="GO" id="GO:0006935">
    <property type="term" value="P:chemotaxis"/>
    <property type="evidence" value="ECO:0007669"/>
    <property type="project" value="UniProtKB-UniRule"/>
</dbReference>
<evidence type="ECO:0000256" key="2">
    <source>
        <dbReference type="ARBA" id="ARBA00022500"/>
    </source>
</evidence>
<dbReference type="GO" id="GO:0008984">
    <property type="term" value="F:protein-glutamate methylesterase activity"/>
    <property type="evidence" value="ECO:0007669"/>
    <property type="project" value="UniProtKB-UniRule"/>
</dbReference>
<evidence type="ECO:0000256" key="6">
    <source>
        <dbReference type="PROSITE-ProRule" id="PRU00050"/>
    </source>
</evidence>
<dbReference type="PIRSF" id="PIRSF000876">
    <property type="entry name" value="RR_chemtxs_CheB"/>
    <property type="match status" value="1"/>
</dbReference>
<comment type="subcellular location">
    <subcellularLocation>
        <location evidence="5">Cytoplasm</location>
    </subcellularLocation>
</comment>
<sequence>MGIKVLVVDDSATARAILTDILESDSEIESVMTAPDAYVARDKILKYKPDVICLDVEMPRMDGITFLRKLMKYMPIPVVMVSSITKKGARTTLDALEAGAVDFVAKPHSNIYENSDEIRSELLEKVKSAAMAQVNKDIKIDTNRKVFYKASTLETPQKLIVLGSSTGGVEALRLFLAQFPSNSPAILLVQHMPVDFTKQFAQRLNSTCKMDVKEAKDGDTLEIGQVLIAPGDKHMTLKRSGHRYYVHIGGREKVSGHCPSVDVMFNSVSKVAGANAVGVILTGMGSDGAKGLLNMSKSGAMTFGQDKQSSTVYGMPKAAYELGGVKKQNSLDKLPKDILDYYNQDNK</sequence>
<dbReference type="CDD" id="cd17541">
    <property type="entry name" value="REC_CheB-like"/>
    <property type="match status" value="1"/>
</dbReference>
<evidence type="ECO:0000259" key="8">
    <source>
        <dbReference type="PROSITE" id="PS50110"/>
    </source>
</evidence>
<comment type="similarity">
    <text evidence="5">Belongs to the CheB family.</text>
</comment>
<evidence type="ECO:0000256" key="5">
    <source>
        <dbReference type="HAMAP-Rule" id="MF_00099"/>
    </source>
</evidence>
<dbReference type="InterPro" id="IPR000673">
    <property type="entry name" value="Sig_transdc_resp-reg_Me-estase"/>
</dbReference>
<dbReference type="Pfam" id="PF00072">
    <property type="entry name" value="Response_reg"/>
    <property type="match status" value="1"/>
</dbReference>
<dbReference type="GO" id="GO:0005737">
    <property type="term" value="C:cytoplasm"/>
    <property type="evidence" value="ECO:0007669"/>
    <property type="project" value="UniProtKB-SubCell"/>
</dbReference>
<gene>
    <name evidence="5" type="primary">cheB</name>
    <name evidence="10" type="ORF">HUE87_06055</name>
</gene>
<evidence type="ECO:0000313" key="10">
    <source>
        <dbReference type="EMBL" id="QOY55784.1"/>
    </source>
</evidence>
<dbReference type="Proteomes" id="UP000593836">
    <property type="component" value="Chromosome"/>
</dbReference>
<evidence type="ECO:0000259" key="9">
    <source>
        <dbReference type="PROSITE" id="PS50122"/>
    </source>
</evidence>
<feature type="active site" evidence="5 6">
    <location>
        <position position="287"/>
    </location>
</feature>
<dbReference type="InterPro" id="IPR035909">
    <property type="entry name" value="CheB_C"/>
</dbReference>
<dbReference type="CDD" id="cd16432">
    <property type="entry name" value="CheB_Rec"/>
    <property type="match status" value="1"/>
</dbReference>